<sequence length="41" mass="4397">MLASYSYITLQAFCTDILNFTLDSGAYKTALITCALSGLTT</sequence>
<dbReference type="AlphaFoldDB" id="A0A0E9UBB0"/>
<accession>A0A0E9UBB0</accession>
<organism evidence="1">
    <name type="scientific">Anguilla anguilla</name>
    <name type="common">European freshwater eel</name>
    <name type="synonym">Muraena anguilla</name>
    <dbReference type="NCBI Taxonomy" id="7936"/>
    <lineage>
        <taxon>Eukaryota</taxon>
        <taxon>Metazoa</taxon>
        <taxon>Chordata</taxon>
        <taxon>Craniata</taxon>
        <taxon>Vertebrata</taxon>
        <taxon>Euteleostomi</taxon>
        <taxon>Actinopterygii</taxon>
        <taxon>Neopterygii</taxon>
        <taxon>Teleostei</taxon>
        <taxon>Anguilliformes</taxon>
        <taxon>Anguillidae</taxon>
        <taxon>Anguilla</taxon>
    </lineage>
</organism>
<reference evidence="1" key="1">
    <citation type="submission" date="2014-11" db="EMBL/GenBank/DDBJ databases">
        <authorList>
            <person name="Amaro Gonzalez C."/>
        </authorList>
    </citation>
    <scope>NUCLEOTIDE SEQUENCE</scope>
</reference>
<dbReference type="EMBL" id="GBXM01045570">
    <property type="protein sequence ID" value="JAH63007.1"/>
    <property type="molecule type" value="Transcribed_RNA"/>
</dbReference>
<proteinExistence type="predicted"/>
<protein>
    <submittedName>
        <fullName evidence="1">Uncharacterized protein</fullName>
    </submittedName>
</protein>
<reference evidence="1" key="2">
    <citation type="journal article" date="2015" name="Fish Shellfish Immunol.">
        <title>Early steps in the European eel (Anguilla anguilla)-Vibrio vulnificus interaction in the gills: Role of the RtxA13 toxin.</title>
        <authorList>
            <person name="Callol A."/>
            <person name="Pajuelo D."/>
            <person name="Ebbesson L."/>
            <person name="Teles M."/>
            <person name="MacKenzie S."/>
            <person name="Amaro C."/>
        </authorList>
    </citation>
    <scope>NUCLEOTIDE SEQUENCE</scope>
</reference>
<name>A0A0E9UBB0_ANGAN</name>
<evidence type="ECO:0000313" key="1">
    <source>
        <dbReference type="EMBL" id="JAH63007.1"/>
    </source>
</evidence>